<reference evidence="1" key="1">
    <citation type="journal article" date="2015" name="Genome Biol. Evol.">
        <title>Organellar Genomes of White Spruce (Picea glauca): Assembly and Annotation.</title>
        <authorList>
            <person name="Jackman S.D."/>
            <person name="Warren R.L."/>
            <person name="Gibb E.A."/>
            <person name="Vandervalk B.P."/>
            <person name="Mohamadi H."/>
            <person name="Chu J."/>
            <person name="Raymond A."/>
            <person name="Pleasance S."/>
            <person name="Coope R."/>
            <person name="Wildung M.R."/>
            <person name="Ritland C.E."/>
            <person name="Bousquet J."/>
            <person name="Jones S.J."/>
            <person name="Bohlmann J."/>
            <person name="Birol I."/>
        </authorList>
    </citation>
    <scope>NUCLEOTIDE SEQUENCE [LARGE SCALE GENOMIC DNA]</scope>
    <source>
        <tissue evidence="1">Flushing bud</tissue>
    </source>
</reference>
<geneLocation type="mitochondrion" evidence="1"/>
<gene>
    <name evidence="1" type="ORF">ABT39_MTgene2855</name>
</gene>
<protein>
    <submittedName>
        <fullName evidence="1">Uncharacterized protein</fullName>
    </submittedName>
</protein>
<proteinExistence type="predicted"/>
<name>A0A101M271_PICGL</name>
<dbReference type="AlphaFoldDB" id="A0A101M271"/>
<sequence length="80" mass="9006">MNQRALRAPLAYLPVRGRIDIILPSICCHPINVFQRVLPEGIIGGLYIPWALVRIERVHLRVPSASKVIVSLLKLITMLL</sequence>
<evidence type="ECO:0000313" key="1">
    <source>
        <dbReference type="EMBL" id="KUM49630.1"/>
    </source>
</evidence>
<keyword evidence="1" id="KW-0496">Mitochondrion</keyword>
<comment type="caution">
    <text evidence="1">The sequence shown here is derived from an EMBL/GenBank/DDBJ whole genome shotgun (WGS) entry which is preliminary data.</text>
</comment>
<accession>A0A101M271</accession>
<organism evidence="1">
    <name type="scientific">Picea glauca</name>
    <name type="common">White spruce</name>
    <name type="synonym">Pinus glauca</name>
    <dbReference type="NCBI Taxonomy" id="3330"/>
    <lineage>
        <taxon>Eukaryota</taxon>
        <taxon>Viridiplantae</taxon>
        <taxon>Streptophyta</taxon>
        <taxon>Embryophyta</taxon>
        <taxon>Tracheophyta</taxon>
        <taxon>Spermatophyta</taxon>
        <taxon>Pinopsida</taxon>
        <taxon>Pinidae</taxon>
        <taxon>Conifers I</taxon>
        <taxon>Pinales</taxon>
        <taxon>Pinaceae</taxon>
        <taxon>Picea</taxon>
    </lineage>
</organism>
<dbReference type="EMBL" id="LKAM01000002">
    <property type="protein sequence ID" value="KUM49630.1"/>
    <property type="molecule type" value="Genomic_DNA"/>
</dbReference>